<organism evidence="1 2">
    <name type="scientific">Rangifer tarandus platyrhynchus</name>
    <name type="common">Svalbard reindeer</name>
    <dbReference type="NCBI Taxonomy" id="3082113"/>
    <lineage>
        <taxon>Eukaryota</taxon>
        <taxon>Metazoa</taxon>
        <taxon>Chordata</taxon>
        <taxon>Craniata</taxon>
        <taxon>Vertebrata</taxon>
        <taxon>Euteleostomi</taxon>
        <taxon>Mammalia</taxon>
        <taxon>Eutheria</taxon>
        <taxon>Laurasiatheria</taxon>
        <taxon>Artiodactyla</taxon>
        <taxon>Ruminantia</taxon>
        <taxon>Pecora</taxon>
        <taxon>Cervidae</taxon>
        <taxon>Odocoileinae</taxon>
        <taxon>Rangifer</taxon>
    </lineage>
</organism>
<dbReference type="Proteomes" id="UP001162501">
    <property type="component" value="Chromosome 3"/>
</dbReference>
<sequence>MPKDAALGWLGRNAERSQVPGEVRVSGALLGRASTPSTRRVPQHSHPRPGLAGTPSSPDALGMGVAKLQPRVLGLNSGVSPPAPPTAAPTGPGRGQGASGVTRDRPSQAKRPLGWAGAGA</sequence>
<evidence type="ECO:0000313" key="1">
    <source>
        <dbReference type="EMBL" id="CAN0443407.1"/>
    </source>
</evidence>
<reference evidence="1" key="2">
    <citation type="submission" date="2025-03" db="EMBL/GenBank/DDBJ databases">
        <authorList>
            <consortium name="ELIXIR-Norway"/>
            <consortium name="Elixir Norway"/>
        </authorList>
    </citation>
    <scope>NUCLEOTIDE SEQUENCE</scope>
</reference>
<name>A0AC59ZJU0_RANTA</name>
<protein>
    <submittedName>
        <fullName evidence="1">Uncharacterized protein</fullName>
    </submittedName>
</protein>
<reference evidence="1" key="1">
    <citation type="submission" date="2023-05" db="EMBL/GenBank/DDBJ databases">
        <authorList>
            <consortium name="ELIXIR-Norway"/>
        </authorList>
    </citation>
    <scope>NUCLEOTIDE SEQUENCE</scope>
</reference>
<gene>
    <name evidence="1" type="ORF">MRATA1EN22A_LOCUS19246</name>
</gene>
<accession>A0AC59ZJU0</accession>
<evidence type="ECO:0000313" key="2">
    <source>
        <dbReference type="Proteomes" id="UP001162501"/>
    </source>
</evidence>
<dbReference type="EMBL" id="OX596087">
    <property type="protein sequence ID" value="CAN0443407.1"/>
    <property type="molecule type" value="Genomic_DNA"/>
</dbReference>
<proteinExistence type="predicted"/>